<dbReference type="STRING" id="1094558.ME5_00019"/>
<dbReference type="Gene3D" id="1.10.443.10">
    <property type="entry name" value="Intergrase catalytic core"/>
    <property type="match status" value="1"/>
</dbReference>
<dbReference type="InterPro" id="IPR050808">
    <property type="entry name" value="Phage_Integrase"/>
</dbReference>
<comment type="similarity">
    <text evidence="1">Belongs to the 'phage' integrase family.</text>
</comment>
<keyword evidence="4" id="KW-0233">DNA recombination</keyword>
<dbReference type="OrthoDB" id="9795573at2"/>
<dbReference type="PANTHER" id="PTHR30629:SF2">
    <property type="entry name" value="PROPHAGE INTEGRASE INTS-RELATED"/>
    <property type="match status" value="1"/>
</dbReference>
<organism evidence="6 7">
    <name type="scientific">Bartonella tamiae Th239</name>
    <dbReference type="NCBI Taxonomy" id="1094558"/>
    <lineage>
        <taxon>Bacteria</taxon>
        <taxon>Pseudomonadati</taxon>
        <taxon>Pseudomonadota</taxon>
        <taxon>Alphaproteobacteria</taxon>
        <taxon>Hyphomicrobiales</taxon>
        <taxon>Bartonellaceae</taxon>
        <taxon>Bartonella</taxon>
    </lineage>
</organism>
<evidence type="ECO:0000256" key="1">
    <source>
        <dbReference type="ARBA" id="ARBA00008857"/>
    </source>
</evidence>
<dbReference type="Proteomes" id="UP000008952">
    <property type="component" value="Unassembled WGS sequence"/>
</dbReference>
<name>J1K3D8_9HYPH</name>
<dbReference type="PROSITE" id="PS51898">
    <property type="entry name" value="TYR_RECOMBINASE"/>
    <property type="match status" value="1"/>
</dbReference>
<dbReference type="HOGENOM" id="CLU_027562_17_7_5"/>
<keyword evidence="7" id="KW-1185">Reference proteome</keyword>
<dbReference type="AlphaFoldDB" id="J1K3D8"/>
<protein>
    <recommendedName>
        <fullName evidence="5">Tyr recombinase domain-containing protein</fullName>
    </recommendedName>
</protein>
<dbReference type="GO" id="GO:0003677">
    <property type="term" value="F:DNA binding"/>
    <property type="evidence" value="ECO:0007669"/>
    <property type="project" value="UniProtKB-KW"/>
</dbReference>
<dbReference type="InterPro" id="IPR013762">
    <property type="entry name" value="Integrase-like_cat_sf"/>
</dbReference>
<sequence>MPEWTITKLRGKLALTFEYGGKRKRYSLNTSDRHEAEKIAPAIYAELTRTNNDLIDGLFSSYRKEKVGRVIANNMQWSWKALEQHFSGRYASSLVLSDSRAYIEKRRKQGKSDGTIHTELNHLRIVLNWASKHGIIEKAPFIELPKAPAPKDRYLTHEEALQLLENATMPHIKLAIHLMLATAARISALLELTWDRVDFERRRIVLCNPNDNGRRKGRAVVPVNNTLFAALYEAKQAALSDYVIEWNCKRVLSIKKGIATTAKNACVEDVSPHVFRHTAAVWMAEAGISMSEIAQYLGHSSTSITEKVYARFSPDYLRNAASALEIDLHEVGRGSMNLKRTS</sequence>
<dbReference type="GO" id="GO:0015074">
    <property type="term" value="P:DNA integration"/>
    <property type="evidence" value="ECO:0007669"/>
    <property type="project" value="UniProtKB-KW"/>
</dbReference>
<evidence type="ECO:0000256" key="3">
    <source>
        <dbReference type="ARBA" id="ARBA00023125"/>
    </source>
</evidence>
<dbReference type="CDD" id="cd00796">
    <property type="entry name" value="INT_Rci_Hp1_C"/>
    <property type="match status" value="1"/>
</dbReference>
<keyword evidence="3" id="KW-0238">DNA-binding</keyword>
<gene>
    <name evidence="6" type="ORF">ME5_00019</name>
</gene>
<dbReference type="eggNOG" id="COG0582">
    <property type="taxonomic scope" value="Bacteria"/>
</dbReference>
<feature type="domain" description="Tyr recombinase" evidence="5">
    <location>
        <begin position="150"/>
        <end position="322"/>
    </location>
</feature>
<reference evidence="6 7" key="1">
    <citation type="submission" date="2012-03" db="EMBL/GenBank/DDBJ databases">
        <title>The Genome Sequence of Bartonella tamiae Th239.</title>
        <authorList>
            <consortium name="The Broad Institute Genome Sequencing Platform"/>
            <consortium name="The Broad Institute Genome Sequencing Center for Infectious Disease"/>
            <person name="Feldgarden M."/>
            <person name="Kirby J."/>
            <person name="Kosoy M."/>
            <person name="Birtles R."/>
            <person name="Probert W.S."/>
            <person name="Chiaraviglio L."/>
            <person name="Young S.K."/>
            <person name="Zeng Q."/>
            <person name="Gargeya S."/>
            <person name="Fitzgerald M."/>
            <person name="Haas B."/>
            <person name="Abouelleil A."/>
            <person name="Alvarado L."/>
            <person name="Arachchi H.M."/>
            <person name="Berlin A."/>
            <person name="Chapman S.B."/>
            <person name="Gearin G."/>
            <person name="Goldberg J."/>
            <person name="Griggs A."/>
            <person name="Gujja S."/>
            <person name="Hansen M."/>
            <person name="Heiman D."/>
            <person name="Howarth C."/>
            <person name="Larimer J."/>
            <person name="Lui A."/>
            <person name="MacDonald P.J.P."/>
            <person name="McCowen C."/>
            <person name="Montmayeur A."/>
            <person name="Murphy C."/>
            <person name="Neiman D."/>
            <person name="Pearson M."/>
            <person name="Priest M."/>
            <person name="Roberts A."/>
            <person name="Saif S."/>
            <person name="Shea T."/>
            <person name="Sisk P."/>
            <person name="Stolte C."/>
            <person name="Sykes S."/>
            <person name="Wortman J."/>
            <person name="Nusbaum C."/>
            <person name="Birren B."/>
        </authorList>
    </citation>
    <scope>NUCLEOTIDE SEQUENCE [LARGE SCALE GENOMIC DNA]</scope>
    <source>
        <strain evidence="6 7">Th239</strain>
    </source>
</reference>
<evidence type="ECO:0000313" key="6">
    <source>
        <dbReference type="EMBL" id="EJF91640.1"/>
    </source>
</evidence>
<dbReference type="InterPro" id="IPR010998">
    <property type="entry name" value="Integrase_recombinase_N"/>
</dbReference>
<dbReference type="InterPro" id="IPR011010">
    <property type="entry name" value="DNA_brk_join_enz"/>
</dbReference>
<dbReference type="Pfam" id="PF00589">
    <property type="entry name" value="Phage_integrase"/>
    <property type="match status" value="1"/>
</dbReference>
<evidence type="ECO:0000259" key="5">
    <source>
        <dbReference type="PROSITE" id="PS51898"/>
    </source>
</evidence>
<dbReference type="EMBL" id="AIMB01000001">
    <property type="protein sequence ID" value="EJF91640.1"/>
    <property type="molecule type" value="Genomic_DNA"/>
</dbReference>
<dbReference type="PATRIC" id="fig|1094558.3.peg.19"/>
<dbReference type="SUPFAM" id="SSF56349">
    <property type="entry name" value="DNA breaking-rejoining enzymes"/>
    <property type="match status" value="1"/>
</dbReference>
<dbReference type="Gene3D" id="1.10.150.130">
    <property type="match status" value="1"/>
</dbReference>
<evidence type="ECO:0000313" key="7">
    <source>
        <dbReference type="Proteomes" id="UP000008952"/>
    </source>
</evidence>
<keyword evidence="2" id="KW-0229">DNA integration</keyword>
<accession>J1K3D8</accession>
<evidence type="ECO:0000256" key="2">
    <source>
        <dbReference type="ARBA" id="ARBA00022908"/>
    </source>
</evidence>
<proteinExistence type="inferred from homology"/>
<dbReference type="GO" id="GO:0006310">
    <property type="term" value="P:DNA recombination"/>
    <property type="evidence" value="ECO:0007669"/>
    <property type="project" value="UniProtKB-KW"/>
</dbReference>
<dbReference type="InterPro" id="IPR002104">
    <property type="entry name" value="Integrase_catalytic"/>
</dbReference>
<dbReference type="RefSeq" id="WP_008037245.1">
    <property type="nucleotide sequence ID" value="NZ_JH725147.1"/>
</dbReference>
<comment type="caution">
    <text evidence="6">The sequence shown here is derived from an EMBL/GenBank/DDBJ whole genome shotgun (WGS) entry which is preliminary data.</text>
</comment>
<dbReference type="PANTHER" id="PTHR30629">
    <property type="entry name" value="PROPHAGE INTEGRASE"/>
    <property type="match status" value="1"/>
</dbReference>
<evidence type="ECO:0000256" key="4">
    <source>
        <dbReference type="ARBA" id="ARBA00023172"/>
    </source>
</evidence>